<keyword evidence="4 9" id="KW-0479">Metal-binding</keyword>
<evidence type="ECO:0000256" key="7">
    <source>
        <dbReference type="ARBA" id="ARBA00023125"/>
    </source>
</evidence>
<dbReference type="CDD" id="cd04474">
    <property type="entry name" value="RPA1_DBD_A"/>
    <property type="match status" value="1"/>
</dbReference>
<keyword evidence="16" id="KW-1185">Reference proteome</keyword>
<dbReference type="EMBL" id="NAJL01000011">
    <property type="protein sequence ID" value="TKA30365.1"/>
    <property type="molecule type" value="Genomic_DNA"/>
</dbReference>
<comment type="subunit">
    <text evidence="9">Component of the heterotrimeric canonical replication protein A complex (RPA).</text>
</comment>
<dbReference type="Pfam" id="PF08646">
    <property type="entry name" value="Rep_fac-A_C"/>
    <property type="match status" value="1"/>
</dbReference>
<keyword evidence="5 9" id="KW-0863">Zinc-finger</keyword>
<evidence type="ECO:0000259" key="13">
    <source>
        <dbReference type="Pfam" id="PF08646"/>
    </source>
</evidence>
<organism evidence="15 16">
    <name type="scientific">Salinomyces thailandicus</name>
    <dbReference type="NCBI Taxonomy" id="706561"/>
    <lineage>
        <taxon>Eukaryota</taxon>
        <taxon>Fungi</taxon>
        <taxon>Dikarya</taxon>
        <taxon>Ascomycota</taxon>
        <taxon>Pezizomycotina</taxon>
        <taxon>Dothideomycetes</taxon>
        <taxon>Dothideomycetidae</taxon>
        <taxon>Mycosphaerellales</taxon>
        <taxon>Teratosphaeriaceae</taxon>
        <taxon>Salinomyces</taxon>
    </lineage>
</organism>
<evidence type="ECO:0000256" key="9">
    <source>
        <dbReference type="RuleBase" id="RU364130"/>
    </source>
</evidence>
<dbReference type="FunFam" id="2.40.50.140:FF:000117">
    <property type="entry name" value="Replication protein A subunit"/>
    <property type="match status" value="1"/>
</dbReference>
<comment type="similarity">
    <text evidence="2 9">Belongs to the replication factor A protein 1 family.</text>
</comment>
<keyword evidence="6 9" id="KW-0862">Zinc</keyword>
<comment type="subcellular location">
    <subcellularLocation>
        <location evidence="1 9">Nucleus</location>
    </subcellularLocation>
</comment>
<evidence type="ECO:0000256" key="1">
    <source>
        <dbReference type="ARBA" id="ARBA00004123"/>
    </source>
</evidence>
<evidence type="ECO:0000256" key="2">
    <source>
        <dbReference type="ARBA" id="ARBA00005690"/>
    </source>
</evidence>
<dbReference type="PANTHER" id="PTHR47165:SF4">
    <property type="entry name" value="OS03G0429900 PROTEIN"/>
    <property type="match status" value="1"/>
</dbReference>
<evidence type="ECO:0000259" key="12">
    <source>
        <dbReference type="Pfam" id="PF04057"/>
    </source>
</evidence>
<feature type="domain" description="Replication factor-A protein 1 N-terminal" evidence="12">
    <location>
        <begin position="72"/>
        <end position="166"/>
    </location>
</feature>
<dbReference type="PANTHER" id="PTHR47165">
    <property type="entry name" value="OS03G0429900 PROTEIN"/>
    <property type="match status" value="1"/>
</dbReference>
<dbReference type="InterPro" id="IPR012340">
    <property type="entry name" value="NA-bd_OB-fold"/>
</dbReference>
<dbReference type="NCBIfam" id="TIGR00617">
    <property type="entry name" value="rpa1"/>
    <property type="match status" value="1"/>
</dbReference>
<dbReference type="Pfam" id="PF04057">
    <property type="entry name" value="Rep-A_N"/>
    <property type="match status" value="1"/>
</dbReference>
<feature type="domain" description="Replication factor A C-terminal" evidence="13">
    <location>
        <begin position="518"/>
        <end position="664"/>
    </location>
</feature>
<dbReference type="AlphaFoldDB" id="A0A4U0U802"/>
<dbReference type="CDD" id="cd04476">
    <property type="entry name" value="RPA1_DBD_C"/>
    <property type="match status" value="1"/>
</dbReference>
<dbReference type="GO" id="GO:0003697">
    <property type="term" value="F:single-stranded DNA binding"/>
    <property type="evidence" value="ECO:0007669"/>
    <property type="project" value="UniProtKB-ARBA"/>
</dbReference>
<dbReference type="InterPro" id="IPR013955">
    <property type="entry name" value="Rep_factor-A_C"/>
</dbReference>
<keyword evidence="8 9" id="KW-0539">Nucleus</keyword>
<evidence type="ECO:0000256" key="10">
    <source>
        <dbReference type="SAM" id="MobiDB-lite"/>
    </source>
</evidence>
<dbReference type="CDD" id="cd04477">
    <property type="entry name" value="RPA1N"/>
    <property type="match status" value="1"/>
</dbReference>
<keyword evidence="3 9" id="KW-0235">DNA replication</keyword>
<dbReference type="FunFam" id="2.40.50.140:FF:000090">
    <property type="entry name" value="Replication protein A subunit"/>
    <property type="match status" value="1"/>
</dbReference>
<dbReference type="InterPro" id="IPR007199">
    <property type="entry name" value="Rep_factor-A_N"/>
</dbReference>
<evidence type="ECO:0000256" key="4">
    <source>
        <dbReference type="ARBA" id="ARBA00022723"/>
    </source>
</evidence>
<dbReference type="Pfam" id="PF01336">
    <property type="entry name" value="tRNA_anti-codon"/>
    <property type="match status" value="1"/>
</dbReference>
<dbReference type="GO" id="GO:0008270">
    <property type="term" value="F:zinc ion binding"/>
    <property type="evidence" value="ECO:0007669"/>
    <property type="project" value="UniProtKB-KW"/>
</dbReference>
<dbReference type="GO" id="GO:0006281">
    <property type="term" value="P:DNA repair"/>
    <property type="evidence" value="ECO:0007669"/>
    <property type="project" value="InterPro"/>
</dbReference>
<reference evidence="15 16" key="1">
    <citation type="submission" date="2017-03" db="EMBL/GenBank/DDBJ databases">
        <title>Genomes of endolithic fungi from Antarctica.</title>
        <authorList>
            <person name="Coleine C."/>
            <person name="Masonjones S."/>
            <person name="Stajich J.E."/>
        </authorList>
    </citation>
    <scope>NUCLEOTIDE SEQUENCE [LARGE SCALE GENOMIC DNA]</scope>
    <source>
        <strain evidence="15 16">CCFEE 6315</strain>
    </source>
</reference>
<dbReference type="InterPro" id="IPR031657">
    <property type="entry name" value="REPA_OB_2"/>
</dbReference>
<dbReference type="InterPro" id="IPR004365">
    <property type="entry name" value="NA-bd_OB_tRNA"/>
</dbReference>
<keyword evidence="7 9" id="KW-0238">DNA-binding</keyword>
<comment type="caution">
    <text evidence="15">The sequence shown here is derived from an EMBL/GenBank/DDBJ whole genome shotgun (WGS) entry which is preliminary data.</text>
</comment>
<proteinExistence type="inferred from homology"/>
<evidence type="ECO:0000313" key="16">
    <source>
        <dbReference type="Proteomes" id="UP000308549"/>
    </source>
</evidence>
<dbReference type="CDD" id="cd04475">
    <property type="entry name" value="RPA1_DBD_B"/>
    <property type="match status" value="1"/>
</dbReference>
<dbReference type="GO" id="GO:0000781">
    <property type="term" value="C:chromosome, telomeric region"/>
    <property type="evidence" value="ECO:0007669"/>
    <property type="project" value="UniProtKB-ARBA"/>
</dbReference>
<evidence type="ECO:0000256" key="6">
    <source>
        <dbReference type="ARBA" id="ARBA00022833"/>
    </source>
</evidence>
<dbReference type="FunFam" id="2.40.50.140:FF:000064">
    <property type="entry name" value="Replication protein A subunit"/>
    <property type="match status" value="1"/>
</dbReference>
<feature type="domain" description="Replication protein A OB" evidence="14">
    <location>
        <begin position="357"/>
        <end position="454"/>
    </location>
</feature>
<gene>
    <name evidence="15" type="ORF">B0A50_02592</name>
</gene>
<feature type="compositionally biased region" description="Low complexity" evidence="10">
    <location>
        <begin position="209"/>
        <end position="221"/>
    </location>
</feature>
<evidence type="ECO:0000256" key="8">
    <source>
        <dbReference type="ARBA" id="ARBA00023242"/>
    </source>
</evidence>
<feature type="region of interest" description="Disordered" evidence="10">
    <location>
        <begin position="1"/>
        <end position="26"/>
    </location>
</feature>
<dbReference type="Pfam" id="PF16900">
    <property type="entry name" value="REPA_OB_2"/>
    <property type="match status" value="1"/>
</dbReference>
<dbReference type="InterPro" id="IPR004591">
    <property type="entry name" value="Rfa1"/>
</dbReference>
<dbReference type="Proteomes" id="UP000308549">
    <property type="component" value="Unassembled WGS sequence"/>
</dbReference>
<dbReference type="GO" id="GO:0007004">
    <property type="term" value="P:telomere maintenance via telomerase"/>
    <property type="evidence" value="ECO:0007669"/>
    <property type="project" value="UniProtKB-ARBA"/>
</dbReference>
<dbReference type="GO" id="GO:0006310">
    <property type="term" value="P:DNA recombination"/>
    <property type="evidence" value="ECO:0007669"/>
    <property type="project" value="InterPro"/>
</dbReference>
<dbReference type="GO" id="GO:0006260">
    <property type="term" value="P:DNA replication"/>
    <property type="evidence" value="ECO:0007669"/>
    <property type="project" value="UniProtKB-KW"/>
</dbReference>
<dbReference type="FunFam" id="2.40.50.140:FF:000041">
    <property type="entry name" value="Replication protein A subunit"/>
    <property type="match status" value="1"/>
</dbReference>
<sequence length="711" mass="79775">MTKLHVREAGQAASHFSSTDASASRRVQRTFAPPYETLSNNDQGEEALADTLTPDSLDSALDKMSDPMSVISGGALEQVAAGELPQEPVLQCLQIKPMASQNGLERYRVVMSDSKHFIQGMLGQQINYLLHDGKLKKGSLCRLRTYNRNFVKDKHIIVILEMEVLEDFGELDKLGSPIALEQGEKAEAPQPDAKQPGNIGGDGFYGNKQQQQPPQQQQQQQRAMAVRSNGSHGNIHPIEAITPYAHRWTIKARVTHKGDIKTWHNKNGEGKLFSVTFMDDSGEIRATGFNDAVDSWYDILEKDQVYYVSNPCRVQLAKKQFSNVNHDYELTFERDTQIEKSEDTEGVPTVQFNFQPLEKLQSIDKDNSVDVIGVLQDVGEVSEIVSKTTSKPYSKRELTLVDDTGYSVRLTVWGKTAQTFEVPAESVVAFKGCKVSDFGGRSLSLLSSGSMNVDPDMNEAHRLKGWYDGSGRNEQFQSHANTMSTVSATGAGANDKNQYKTIAQVRDENLGMSDDTDWFSIKATIIYIKQDNVAYPACLSEGCNKKTVEIEPGQWRCEKCDKTWDRPDYRYIMSVNVSDHTGQIWLSCFNEVGLQIMGIPANDIMQMRDEMNERPVVEAFADANCKSFVFRCKAKMDTFQDQQRVRYQVQTAYPIDFPRESKKLADIIKLYNAQEDTLFVGQCSWRLPADYTESERVLLISDAVSFAGMMA</sequence>
<protein>
    <recommendedName>
        <fullName evidence="9">Replication protein A subunit</fullName>
    </recommendedName>
</protein>
<evidence type="ECO:0000313" key="15">
    <source>
        <dbReference type="EMBL" id="TKA30365.1"/>
    </source>
</evidence>
<evidence type="ECO:0000256" key="5">
    <source>
        <dbReference type="ARBA" id="ARBA00022771"/>
    </source>
</evidence>
<evidence type="ECO:0000259" key="14">
    <source>
        <dbReference type="Pfam" id="PF16900"/>
    </source>
</evidence>
<accession>A0A4U0U802</accession>
<dbReference type="SUPFAM" id="SSF50249">
    <property type="entry name" value="Nucleic acid-binding proteins"/>
    <property type="match status" value="4"/>
</dbReference>
<dbReference type="OrthoDB" id="1751331at2759"/>
<dbReference type="GO" id="GO:0005662">
    <property type="term" value="C:DNA replication factor A complex"/>
    <property type="evidence" value="ECO:0007669"/>
    <property type="project" value="UniProtKB-ARBA"/>
</dbReference>
<name>A0A4U0U802_9PEZI</name>
<feature type="region of interest" description="Disordered" evidence="10">
    <location>
        <begin position="184"/>
        <end position="236"/>
    </location>
</feature>
<dbReference type="InterPro" id="IPR047192">
    <property type="entry name" value="Euk_RPA1_DBD_C"/>
</dbReference>
<dbReference type="Gene3D" id="2.40.50.140">
    <property type="entry name" value="Nucleic acid-binding proteins"/>
    <property type="match status" value="4"/>
</dbReference>
<evidence type="ECO:0000259" key="11">
    <source>
        <dbReference type="Pfam" id="PF01336"/>
    </source>
</evidence>
<evidence type="ECO:0000256" key="3">
    <source>
        <dbReference type="ARBA" id="ARBA00022705"/>
    </source>
</evidence>
<comment type="function">
    <text evidence="9">As part of the replication protein A (RPA/RP-A), a single-stranded DNA-binding heterotrimeric complex, may play an essential role in DNA replication, recombination and repair. Binds and stabilizes single-stranded DNA intermediates, preventing complementary DNA reannealing and recruiting different proteins involved in DNA metabolism.</text>
</comment>
<feature type="domain" description="OB" evidence="11">
    <location>
        <begin position="248"/>
        <end position="321"/>
    </location>
</feature>